<dbReference type="EMBL" id="CR378668">
    <property type="protein sequence ID" value="CAG20138.1"/>
    <property type="molecule type" value="Genomic_DNA"/>
</dbReference>
<gene>
    <name evidence="2" type="ordered locus">PBPRA1731</name>
</gene>
<keyword evidence="3" id="KW-1185">Reference proteome</keyword>
<keyword evidence="1" id="KW-0812">Transmembrane</keyword>
<keyword evidence="1" id="KW-0472">Membrane</keyword>
<evidence type="ECO:0000256" key="1">
    <source>
        <dbReference type="SAM" id="Phobius"/>
    </source>
</evidence>
<dbReference type="Proteomes" id="UP000000593">
    <property type="component" value="Chromosome 1"/>
</dbReference>
<feature type="transmembrane region" description="Helical" evidence="1">
    <location>
        <begin position="46"/>
        <end position="66"/>
    </location>
</feature>
<evidence type="ECO:0000313" key="3">
    <source>
        <dbReference type="Proteomes" id="UP000000593"/>
    </source>
</evidence>
<dbReference type="KEGG" id="ppr:PBPRA1731"/>
<evidence type="ECO:0000313" key="2">
    <source>
        <dbReference type="EMBL" id="CAG20138.1"/>
    </source>
</evidence>
<accession>Q6LRD8</accession>
<dbReference type="AlphaFoldDB" id="Q6LRD8"/>
<sequence length="141" mass="16240">MTLGYEVIYIDVSYMSFISAVISIPFIIIAIIIVNHCRKKNKNLTSYRRFFIISTVVVLLSLGITIPGRSLEAMRVTSIVENRGYIKCPTFTLLFGVKAVDAFARRLNYCHEPEIMRIAQYGYMDELETIDLFIKRKTSEK</sequence>
<feature type="transmembrane region" description="Helical" evidence="1">
    <location>
        <begin position="12"/>
        <end position="34"/>
    </location>
</feature>
<dbReference type="HOGENOM" id="CLU_128800_0_0_6"/>
<keyword evidence="1" id="KW-1133">Transmembrane helix</keyword>
<organism evidence="2 3">
    <name type="scientific">Photobacterium profundum (strain SS9)</name>
    <dbReference type="NCBI Taxonomy" id="298386"/>
    <lineage>
        <taxon>Bacteria</taxon>
        <taxon>Pseudomonadati</taxon>
        <taxon>Pseudomonadota</taxon>
        <taxon>Gammaproteobacteria</taxon>
        <taxon>Vibrionales</taxon>
        <taxon>Vibrionaceae</taxon>
        <taxon>Photobacterium</taxon>
    </lineage>
</organism>
<protein>
    <submittedName>
        <fullName evidence="2">Uncharacterized protein</fullName>
    </submittedName>
</protein>
<reference evidence="3" key="1">
    <citation type="journal article" date="2005" name="Science">
        <title>Life at depth: Photobacterium profundum genome sequence and expression analysis.</title>
        <authorList>
            <person name="Vezzi A."/>
            <person name="Campanaro S."/>
            <person name="D'Angelo M."/>
            <person name="Simonato F."/>
            <person name="Vitulo N."/>
            <person name="Lauro F.M."/>
            <person name="Cestaro A."/>
            <person name="Malacrida G."/>
            <person name="Simionati B."/>
            <person name="Cannata N."/>
            <person name="Romualdi C."/>
            <person name="Bartlett D.H."/>
            <person name="Valle G."/>
        </authorList>
    </citation>
    <scope>NUCLEOTIDE SEQUENCE [LARGE SCALE GENOMIC DNA]</scope>
    <source>
        <strain evidence="3">ATCC BAA-1253 / SS9</strain>
    </source>
</reference>
<proteinExistence type="predicted"/>
<name>Q6LRD8_PHOPR</name>